<keyword evidence="2" id="KW-1185">Reference proteome</keyword>
<dbReference type="InterPro" id="IPR030934">
    <property type="entry name" value="Intein_C"/>
</dbReference>
<gene>
    <name evidence="1" type="ORF">GCM10017557_29510</name>
</gene>
<organism evidence="1 2">
    <name type="scientific">Streptomyces aurantiacus</name>
    <dbReference type="NCBI Taxonomy" id="47760"/>
    <lineage>
        <taxon>Bacteria</taxon>
        <taxon>Bacillati</taxon>
        <taxon>Actinomycetota</taxon>
        <taxon>Actinomycetes</taxon>
        <taxon>Kitasatosporales</taxon>
        <taxon>Streptomycetaceae</taxon>
        <taxon>Streptomyces</taxon>
        <taxon>Streptomyces aurantiacus group</taxon>
    </lineage>
</organism>
<sequence length="55" mass="5995">MYRIAHYVSGCIYCVERGTAPTATVHNLTVSDLYTYYVVAGATPILDHNCNGVSI</sequence>
<protein>
    <submittedName>
        <fullName evidence="1">Uncharacterized protein</fullName>
    </submittedName>
</protein>
<dbReference type="EMBL" id="AP023440">
    <property type="protein sequence ID" value="BCL28092.1"/>
    <property type="molecule type" value="Genomic_DNA"/>
</dbReference>
<evidence type="ECO:0000313" key="2">
    <source>
        <dbReference type="Proteomes" id="UP000516444"/>
    </source>
</evidence>
<dbReference type="Proteomes" id="UP000516444">
    <property type="component" value="Chromosome"/>
</dbReference>
<evidence type="ECO:0000313" key="1">
    <source>
        <dbReference type="EMBL" id="BCL28092.1"/>
    </source>
</evidence>
<reference evidence="1 2" key="1">
    <citation type="journal article" date="2014" name="Int. J. Syst. Evol. Microbiol.">
        <title>Complete genome sequence of Corynebacterium casei LMG S-19264T (=DSM 44701T), isolated from a smear-ripened cheese.</title>
        <authorList>
            <consortium name="US DOE Joint Genome Institute (JGI-PGF)"/>
            <person name="Walter F."/>
            <person name="Albersmeier A."/>
            <person name="Kalinowski J."/>
            <person name="Ruckert C."/>
        </authorList>
    </citation>
    <scope>NUCLEOTIDE SEQUENCE [LARGE SCALE GENOMIC DNA]</scope>
    <source>
        <strain evidence="1 2">JCM 4677</strain>
    </source>
</reference>
<name>A0A7G1NZI7_9ACTN</name>
<dbReference type="KEGG" id="sgm:GCM10017557_29510"/>
<dbReference type="AlphaFoldDB" id="A0A7G1NZI7"/>
<dbReference type="PROSITE" id="PS50818">
    <property type="entry name" value="INTEIN_C_TER"/>
    <property type="match status" value="1"/>
</dbReference>
<accession>A0A7G1NZI7</accession>
<proteinExistence type="predicted"/>